<gene>
    <name evidence="3" type="ORF">UCDDA912_g03318</name>
</gene>
<dbReference type="SMART" id="SM00382">
    <property type="entry name" value="AAA"/>
    <property type="match status" value="1"/>
</dbReference>
<dbReference type="Pfam" id="PF00004">
    <property type="entry name" value="AAA"/>
    <property type="match status" value="1"/>
</dbReference>
<dbReference type="OrthoDB" id="10042665at2759"/>
<sequence length="721" mass="80373">MHLFRTEQVSKLPNELCKYALIVKRNSSSKGIVASIHVEINSQCLPRVLQDVFPDAESLGLDKEKVEVTGETLWHAWPALRTRLEHERTKEDRTRDDAIISDIEAALDFLQDEYATKTSHLTALQDKGLITYSLLWCLFPPHVEVYTDVNALHEPQILVCKSCSYSEDERTGEKWFAVHSECLNHDGQNFGWSEQVLKIPYFKGTAHITSLLAYPLVCHPDEMGLRGRLHARGKTFVELLAQPRCREYGSLALISRRAGSEWVQEASHVSGRVMVDPDRFSKPNSSSDPLREPSSPNFRAFSPTKTPDKDLMFCHYRIIGFSFERKGWVALAVSQLRDPEWDKKALDKVIMAPARRELLRSLVSAHRPETEGHGRSDDVSKSRSRGLVGLLSGPPGVGKTVTAEAAAEVARRPLYAVSAGELGTEVADVDRRLGKLLDIASSWKCVLLIEECEVFLRQRDHVSLVNNALVSIFRRRLEHFQGLAILTTNRIEDIDKALLSRLHFKLHYDGLGNKQRLAVWKSSLGVAANLNEEKIVKLATNYELNGHEIKNTVSCAKLIAQSQGITLTFDLVQQVLDELSPPCSTIKDTQDVPGTFRKDGHPLRNGTEYRTNVERLGGTTPRVDALMRDVRDNAVSVEANQVFRLATQDQVDKMKQMLEAQGVVKVSAQESNLAAGNTFIYAGSGNLNLQFGNGDMFTVNSGGTVNKAQRMSVGPMPTSTG</sequence>
<evidence type="ECO:0000256" key="1">
    <source>
        <dbReference type="SAM" id="MobiDB-lite"/>
    </source>
</evidence>
<comment type="caution">
    <text evidence="3">The sequence shown here is derived from an EMBL/GenBank/DDBJ whole genome shotgun (WGS) entry which is preliminary data.</text>
</comment>
<reference evidence="3 4" key="2">
    <citation type="submission" date="2015-05" db="EMBL/GenBank/DDBJ databases">
        <authorList>
            <person name="Morales-Cruz A."/>
            <person name="Amrine K.C."/>
            <person name="Cantu D."/>
        </authorList>
    </citation>
    <scope>NUCLEOTIDE SEQUENCE [LARGE SCALE GENOMIC DNA]</scope>
    <source>
        <strain evidence="3">DA912</strain>
    </source>
</reference>
<dbReference type="Proteomes" id="UP000034680">
    <property type="component" value="Unassembled WGS sequence"/>
</dbReference>
<dbReference type="InterPro" id="IPR003959">
    <property type="entry name" value="ATPase_AAA_core"/>
</dbReference>
<dbReference type="PANTHER" id="PTHR46411:SF2">
    <property type="entry name" value="AAA+ ATPASE DOMAIN-CONTAINING PROTEIN"/>
    <property type="match status" value="1"/>
</dbReference>
<dbReference type="Pfam" id="PF22942">
    <property type="entry name" value="DUF7025"/>
    <property type="match status" value="1"/>
</dbReference>
<dbReference type="Gene3D" id="3.40.50.300">
    <property type="entry name" value="P-loop containing nucleotide triphosphate hydrolases"/>
    <property type="match status" value="1"/>
</dbReference>
<proteinExistence type="predicted"/>
<organism evidence="3 4">
    <name type="scientific">Diaporthe ampelina</name>
    <dbReference type="NCBI Taxonomy" id="1214573"/>
    <lineage>
        <taxon>Eukaryota</taxon>
        <taxon>Fungi</taxon>
        <taxon>Dikarya</taxon>
        <taxon>Ascomycota</taxon>
        <taxon>Pezizomycotina</taxon>
        <taxon>Sordariomycetes</taxon>
        <taxon>Sordariomycetidae</taxon>
        <taxon>Diaporthales</taxon>
        <taxon>Diaporthaceae</taxon>
        <taxon>Diaporthe</taxon>
    </lineage>
</organism>
<reference evidence="3 4" key="1">
    <citation type="submission" date="2015-05" db="EMBL/GenBank/DDBJ databases">
        <title>Distinctive expansion of gene families associated with plant cell wall degradation and secondary metabolism in the genomes of grapevine trunk pathogens.</title>
        <authorList>
            <person name="Lawrence D.P."/>
            <person name="Travadon R."/>
            <person name="Rolshausen P.E."/>
            <person name="Baumgartner K."/>
        </authorList>
    </citation>
    <scope>NUCLEOTIDE SEQUENCE [LARGE SCALE GENOMIC DNA]</scope>
    <source>
        <strain evidence="3">DA912</strain>
    </source>
</reference>
<evidence type="ECO:0000313" key="4">
    <source>
        <dbReference type="Proteomes" id="UP000034680"/>
    </source>
</evidence>
<name>A0A0G2FRK9_9PEZI</name>
<dbReference type="STRING" id="1214573.A0A0G2FRK9"/>
<evidence type="ECO:0000313" key="3">
    <source>
        <dbReference type="EMBL" id="KKY36646.1"/>
    </source>
</evidence>
<dbReference type="GO" id="GO:0016887">
    <property type="term" value="F:ATP hydrolysis activity"/>
    <property type="evidence" value="ECO:0007669"/>
    <property type="project" value="InterPro"/>
</dbReference>
<feature type="domain" description="AAA+ ATPase" evidence="2">
    <location>
        <begin position="385"/>
        <end position="512"/>
    </location>
</feature>
<protein>
    <submittedName>
        <fullName evidence="3">Putative aaa family atpase</fullName>
    </submittedName>
</protein>
<dbReference type="GO" id="GO:0005524">
    <property type="term" value="F:ATP binding"/>
    <property type="evidence" value="ECO:0007669"/>
    <property type="project" value="InterPro"/>
</dbReference>
<dbReference type="PANTHER" id="PTHR46411">
    <property type="entry name" value="FAMILY ATPASE, PUTATIVE-RELATED"/>
    <property type="match status" value="1"/>
</dbReference>
<feature type="compositionally biased region" description="Basic and acidic residues" evidence="1">
    <location>
        <begin position="366"/>
        <end position="381"/>
    </location>
</feature>
<feature type="region of interest" description="Disordered" evidence="1">
    <location>
        <begin position="274"/>
        <end position="303"/>
    </location>
</feature>
<dbReference type="SUPFAM" id="SSF52540">
    <property type="entry name" value="P-loop containing nucleoside triphosphate hydrolases"/>
    <property type="match status" value="1"/>
</dbReference>
<dbReference type="AlphaFoldDB" id="A0A0G2FRK9"/>
<dbReference type="EMBL" id="LCUC01000112">
    <property type="protein sequence ID" value="KKY36646.1"/>
    <property type="molecule type" value="Genomic_DNA"/>
</dbReference>
<feature type="region of interest" description="Disordered" evidence="1">
    <location>
        <begin position="364"/>
        <end position="383"/>
    </location>
</feature>
<keyword evidence="4" id="KW-1185">Reference proteome</keyword>
<dbReference type="InterPro" id="IPR003593">
    <property type="entry name" value="AAA+_ATPase"/>
</dbReference>
<accession>A0A0G2FRK9</accession>
<dbReference type="InterPro" id="IPR027417">
    <property type="entry name" value="P-loop_NTPase"/>
</dbReference>
<evidence type="ECO:0000259" key="2">
    <source>
        <dbReference type="SMART" id="SM00382"/>
    </source>
</evidence>
<dbReference type="InterPro" id="IPR054289">
    <property type="entry name" value="DUF7025"/>
</dbReference>